<keyword evidence="3 10" id="KW-0808">Transferase</keyword>
<dbReference type="InterPro" id="IPR000715">
    <property type="entry name" value="Glycosyl_transferase_4"/>
</dbReference>
<evidence type="ECO:0000256" key="6">
    <source>
        <dbReference type="ARBA" id="ARBA00023136"/>
    </source>
</evidence>
<dbReference type="KEGG" id="ccel:CCDG5_1724"/>
<evidence type="ECO:0000256" key="1">
    <source>
        <dbReference type="ARBA" id="ARBA00004651"/>
    </source>
</evidence>
<feature type="transmembrane region" description="Helical" evidence="9">
    <location>
        <begin position="85"/>
        <end position="102"/>
    </location>
</feature>
<evidence type="ECO:0000256" key="4">
    <source>
        <dbReference type="ARBA" id="ARBA00022692"/>
    </source>
</evidence>
<feature type="transmembrane region" description="Helical" evidence="9">
    <location>
        <begin position="60"/>
        <end position="79"/>
    </location>
</feature>
<dbReference type="GO" id="GO:0071555">
    <property type="term" value="P:cell wall organization"/>
    <property type="evidence" value="ECO:0007669"/>
    <property type="project" value="TreeGrafter"/>
</dbReference>
<feature type="binding site" evidence="7">
    <location>
        <position position="234"/>
    </location>
    <ligand>
        <name>Mg(2+)</name>
        <dbReference type="ChEBI" id="CHEBI:18420"/>
    </ligand>
</feature>
<feature type="transmembrane region" description="Helical" evidence="9">
    <location>
        <begin position="139"/>
        <end position="162"/>
    </location>
</feature>
<dbReference type="PANTHER" id="PTHR22926">
    <property type="entry name" value="PHOSPHO-N-ACETYLMURAMOYL-PENTAPEPTIDE-TRANSFERASE"/>
    <property type="match status" value="1"/>
</dbReference>
<feature type="transmembrane region" description="Helical" evidence="9">
    <location>
        <begin position="204"/>
        <end position="223"/>
    </location>
</feature>
<comment type="cofactor">
    <cofactor evidence="7">
        <name>Mg(2+)</name>
        <dbReference type="ChEBI" id="CHEBI:18420"/>
    </cofactor>
</comment>
<keyword evidence="11" id="KW-1185">Reference proteome</keyword>
<dbReference type="GO" id="GO:0016780">
    <property type="term" value="F:phosphotransferase activity, for other substituted phosphate groups"/>
    <property type="evidence" value="ECO:0007669"/>
    <property type="project" value="InterPro"/>
</dbReference>
<evidence type="ECO:0000256" key="8">
    <source>
        <dbReference type="SAM" id="MobiDB-lite"/>
    </source>
</evidence>
<comment type="subcellular location">
    <subcellularLocation>
        <location evidence="1">Cell membrane</location>
        <topology evidence="1">Multi-pass membrane protein</topology>
    </subcellularLocation>
</comment>
<name>A0A078KQS4_9FIRM</name>
<organism evidence="10 11">
    <name type="scientific">[Clostridium] cellulosi</name>
    <dbReference type="NCBI Taxonomy" id="29343"/>
    <lineage>
        <taxon>Bacteria</taxon>
        <taxon>Bacillati</taxon>
        <taxon>Bacillota</taxon>
        <taxon>Clostridia</taxon>
        <taxon>Eubacteriales</taxon>
        <taxon>Oscillospiraceae</taxon>
        <taxon>Oscillospiraceae incertae sedis</taxon>
    </lineage>
</organism>
<feature type="transmembrane region" description="Helical" evidence="9">
    <location>
        <begin position="174"/>
        <end position="198"/>
    </location>
</feature>
<dbReference type="PROSITE" id="PS01348">
    <property type="entry name" value="MRAY_2"/>
    <property type="match status" value="1"/>
</dbReference>
<feature type="transmembrane region" description="Helical" evidence="9">
    <location>
        <begin position="230"/>
        <end position="253"/>
    </location>
</feature>
<dbReference type="AlphaFoldDB" id="A0A078KQS4"/>
<keyword evidence="6 9" id="KW-0472">Membrane</keyword>
<feature type="binding site" evidence="7">
    <location>
        <position position="169"/>
    </location>
    <ligand>
        <name>Mg(2+)</name>
        <dbReference type="ChEBI" id="CHEBI:18420"/>
    </ligand>
</feature>
<evidence type="ECO:0000256" key="2">
    <source>
        <dbReference type="ARBA" id="ARBA00022475"/>
    </source>
</evidence>
<feature type="transmembrane region" description="Helical" evidence="9">
    <location>
        <begin position="16"/>
        <end position="39"/>
    </location>
</feature>
<protein>
    <submittedName>
        <fullName evidence="10">Glycosyl transferase family protein</fullName>
    </submittedName>
</protein>
<feature type="region of interest" description="Disordered" evidence="8">
    <location>
        <begin position="365"/>
        <end position="398"/>
    </location>
</feature>
<keyword evidence="2" id="KW-1003">Cell membrane</keyword>
<dbReference type="GO" id="GO:0009103">
    <property type="term" value="P:lipopolysaccharide biosynthetic process"/>
    <property type="evidence" value="ECO:0007669"/>
    <property type="project" value="TreeGrafter"/>
</dbReference>
<keyword evidence="5 9" id="KW-1133">Transmembrane helix</keyword>
<dbReference type="OrthoDB" id="9805475at2"/>
<keyword evidence="7" id="KW-0460">Magnesium</keyword>
<evidence type="ECO:0000256" key="7">
    <source>
        <dbReference type="PIRSR" id="PIRSR600715-1"/>
    </source>
</evidence>
<dbReference type="CDD" id="cd06853">
    <property type="entry name" value="GT_WecA_like"/>
    <property type="match status" value="1"/>
</dbReference>
<feature type="transmembrane region" description="Helical" evidence="9">
    <location>
        <begin position="259"/>
        <end position="280"/>
    </location>
</feature>
<dbReference type="STRING" id="29343.CCDG5_1724"/>
<feature type="compositionally biased region" description="Basic and acidic residues" evidence="8">
    <location>
        <begin position="389"/>
        <end position="398"/>
    </location>
</feature>
<dbReference type="EMBL" id="LM995447">
    <property type="protein sequence ID" value="CDZ24832.1"/>
    <property type="molecule type" value="Genomic_DNA"/>
</dbReference>
<dbReference type="Proteomes" id="UP000032431">
    <property type="component" value="Chromosome I"/>
</dbReference>
<dbReference type="InterPro" id="IPR018480">
    <property type="entry name" value="PNAcMuramoyl-5peptid_Trfase_CS"/>
</dbReference>
<keyword evidence="7" id="KW-0479">Metal-binding</keyword>
<gene>
    <name evidence="10" type="ORF">CCDG5_1724</name>
</gene>
<evidence type="ECO:0000313" key="10">
    <source>
        <dbReference type="EMBL" id="CDZ24832.1"/>
    </source>
</evidence>
<evidence type="ECO:0000313" key="11">
    <source>
        <dbReference type="Proteomes" id="UP000032431"/>
    </source>
</evidence>
<proteinExistence type="predicted"/>
<dbReference type="Pfam" id="PF00953">
    <property type="entry name" value="Glycos_transf_4"/>
    <property type="match status" value="1"/>
</dbReference>
<dbReference type="GO" id="GO:0005886">
    <property type="term" value="C:plasma membrane"/>
    <property type="evidence" value="ECO:0007669"/>
    <property type="project" value="UniProtKB-SubCell"/>
</dbReference>
<sequence length="398" mass="42234">MLSAIAQLSYSVKQSIVILASLFLSSIIAYLSTPLAIKFARKIDAVDVPADNRRMHSKPIPLLGGLAIIVAFLITATVMMRYHRLLWQILPGALIIALLGIIDDKHPLPAWPKLLVQCVAAALPIAVNPKIVIESISGFNIFGINTIHFGAFAIPVTILWIIGITNAVNFIDGLDGLAAGISTIASISMLIVAIIKMSVDPNEYSVAILTAALAGGCLGILPYNKNPAKVFLGDTGATFLGYTLAVISIQGLFKTYTAVSFAVPILVLGLPIIDICAAVVRRLKEHKSPFAADRCHIHHKLIDKGLDQKQAVGLLYCVSAILGISAIIFAAFDSSTGWLFLLGAVGLIAEVCILAIPNSKNANDESNIVPDTDGKAGGEIINTDNAAGRIDENNRDES</sequence>
<keyword evidence="4 9" id="KW-0812">Transmembrane</keyword>
<feature type="transmembrane region" description="Helical" evidence="9">
    <location>
        <begin position="114"/>
        <end position="133"/>
    </location>
</feature>
<evidence type="ECO:0000256" key="5">
    <source>
        <dbReference type="ARBA" id="ARBA00022989"/>
    </source>
</evidence>
<accession>A0A078KQS4</accession>
<reference evidence="11" key="1">
    <citation type="submission" date="2014-07" db="EMBL/GenBank/DDBJ databases">
        <authorList>
            <person name="Wibberg D."/>
        </authorList>
    </citation>
    <scope>NUCLEOTIDE SEQUENCE [LARGE SCALE GENOMIC DNA]</scope>
    <source>
        <strain evidence="11">DG5</strain>
    </source>
</reference>
<evidence type="ECO:0000256" key="3">
    <source>
        <dbReference type="ARBA" id="ARBA00022679"/>
    </source>
</evidence>
<evidence type="ECO:0000256" key="9">
    <source>
        <dbReference type="SAM" id="Phobius"/>
    </source>
</evidence>
<dbReference type="HOGENOM" id="CLU_023982_2_4_9"/>
<dbReference type="PANTHER" id="PTHR22926:SF3">
    <property type="entry name" value="UNDECAPRENYL-PHOSPHATE ALPHA-N-ACETYLGLUCOSAMINYL 1-PHOSPHATE TRANSFERASE"/>
    <property type="match status" value="1"/>
</dbReference>
<feature type="transmembrane region" description="Helical" evidence="9">
    <location>
        <begin position="311"/>
        <end position="332"/>
    </location>
</feature>
<dbReference type="GO" id="GO:0046872">
    <property type="term" value="F:metal ion binding"/>
    <property type="evidence" value="ECO:0007669"/>
    <property type="project" value="UniProtKB-KW"/>
</dbReference>
<dbReference type="PATRIC" id="fig|29343.3.peg.1819"/>
<feature type="transmembrane region" description="Helical" evidence="9">
    <location>
        <begin position="338"/>
        <end position="356"/>
    </location>
</feature>
<dbReference type="GO" id="GO:0044038">
    <property type="term" value="P:cell wall macromolecule biosynthetic process"/>
    <property type="evidence" value="ECO:0007669"/>
    <property type="project" value="TreeGrafter"/>
</dbReference>